<accession>A0A0K1JPZ4</accession>
<sequence>MLQQRGTTAAADTLPVHPRLAPAFPAGLRRGAVYSLVGSVSVALALLAGSSQRGSWSGIVGLPDLGVEAAAAWGVDLDHLVLVPSPSPEQWVTAVAALAEVADLVVACPPGRITAGDVQRLTARLRTRRSSLIVTGPWEHPAATIHATTVGWDGLGQGHGCLVRQHLQLDVVERHRRRSVRIMVPESP</sequence>
<organism evidence="1 2">
    <name type="scientific">Luteipulveratus mongoliensis</name>
    <dbReference type="NCBI Taxonomy" id="571913"/>
    <lineage>
        <taxon>Bacteria</taxon>
        <taxon>Bacillati</taxon>
        <taxon>Actinomycetota</taxon>
        <taxon>Actinomycetes</taxon>
        <taxon>Micrococcales</taxon>
        <taxon>Dermacoccaceae</taxon>
        <taxon>Luteipulveratus</taxon>
    </lineage>
</organism>
<protein>
    <submittedName>
        <fullName evidence="1">Uncharacterized protein</fullName>
    </submittedName>
</protein>
<gene>
    <name evidence="1" type="ORF">VV02_09530</name>
</gene>
<evidence type="ECO:0000313" key="2">
    <source>
        <dbReference type="Proteomes" id="UP000066480"/>
    </source>
</evidence>
<proteinExistence type="predicted"/>
<keyword evidence="2" id="KW-1185">Reference proteome</keyword>
<name>A0A0K1JPZ4_9MICO</name>
<dbReference type="STRING" id="571913.VV02_09530"/>
<dbReference type="Proteomes" id="UP000066480">
    <property type="component" value="Chromosome"/>
</dbReference>
<dbReference type="EMBL" id="CP011112">
    <property type="protein sequence ID" value="AKU18787.1"/>
    <property type="molecule type" value="Genomic_DNA"/>
</dbReference>
<evidence type="ECO:0000313" key="1">
    <source>
        <dbReference type="EMBL" id="AKU18787.1"/>
    </source>
</evidence>
<dbReference type="KEGG" id="lmoi:VV02_09530"/>
<dbReference type="PATRIC" id="fig|571913.6.peg.1946"/>
<reference evidence="1 2" key="1">
    <citation type="submission" date="2015-03" db="EMBL/GenBank/DDBJ databases">
        <title>Luteipulveratus halotolerans sp. nov., a novel actinobacterium (Dermacoccaceae) from Sarawak, Malaysia.</title>
        <authorList>
            <person name="Juboi H."/>
            <person name="Basik A."/>
            <person name="Shamsul S.S."/>
            <person name="Arnold P."/>
            <person name="Schmitt E.K."/>
            <person name="Sanglier J.-J."/>
            <person name="Yeo T."/>
        </authorList>
    </citation>
    <scope>NUCLEOTIDE SEQUENCE [LARGE SCALE GENOMIC DNA]</scope>
    <source>
        <strain evidence="1 2">MN07-A0370</strain>
    </source>
</reference>
<dbReference type="AlphaFoldDB" id="A0A0K1JPZ4"/>